<name>A0A832RXD7_9EURY</name>
<dbReference type="SUPFAM" id="SSF143968">
    <property type="entry name" value="UbiD C-terminal domain-like"/>
    <property type="match status" value="1"/>
</dbReference>
<keyword evidence="5" id="KW-0288">FMN</keyword>
<evidence type="ECO:0000256" key="12">
    <source>
        <dbReference type="ARBA" id="ARBA00049754"/>
    </source>
</evidence>
<dbReference type="InterPro" id="IPR049383">
    <property type="entry name" value="UbiD-like_N"/>
</dbReference>
<evidence type="ECO:0000256" key="9">
    <source>
        <dbReference type="ARBA" id="ARBA00049054"/>
    </source>
</evidence>
<dbReference type="PANTHER" id="PTHR30108:SF21">
    <property type="entry name" value="4-HYDROXYBENZOATE DECARBOXYLASE"/>
    <property type="match status" value="1"/>
</dbReference>
<dbReference type="Gene3D" id="3.40.1670.10">
    <property type="entry name" value="UbiD C-terminal domain-like"/>
    <property type="match status" value="1"/>
</dbReference>
<gene>
    <name evidence="17" type="ORF">HA299_02485</name>
</gene>
<dbReference type="AlphaFoldDB" id="A0A832RXD7"/>
<feature type="domain" description="3-octaprenyl-4-hydroxybenzoate carboxy-lyase-like Rift-related" evidence="14">
    <location>
        <begin position="93"/>
        <end position="275"/>
    </location>
</feature>
<dbReference type="FunFam" id="3.40.1670.10:FF:000003">
    <property type="entry name" value="Phenolic acid decarboxylase"/>
    <property type="match status" value="1"/>
</dbReference>
<keyword evidence="7" id="KW-0464">Manganese</keyword>
<evidence type="ECO:0000256" key="3">
    <source>
        <dbReference type="ARBA" id="ARBA00010021"/>
    </source>
</evidence>
<accession>A0A832RXD7</accession>
<evidence type="ECO:0000313" key="18">
    <source>
        <dbReference type="Proteomes" id="UP000600363"/>
    </source>
</evidence>
<dbReference type="EC" id="4.1.1.126" evidence="11"/>
<evidence type="ECO:0000256" key="6">
    <source>
        <dbReference type="ARBA" id="ARBA00022793"/>
    </source>
</evidence>
<organism evidence="17 18">
    <name type="scientific">Methermicoccus shengliensis</name>
    <dbReference type="NCBI Taxonomy" id="660064"/>
    <lineage>
        <taxon>Archaea</taxon>
        <taxon>Methanobacteriati</taxon>
        <taxon>Methanobacteriota</taxon>
        <taxon>Stenosarchaea group</taxon>
        <taxon>Methanomicrobia</taxon>
        <taxon>Methanosarcinales</taxon>
        <taxon>Methermicoccaceae</taxon>
        <taxon>Methermicoccus</taxon>
    </lineage>
</organism>
<evidence type="ECO:0000259" key="15">
    <source>
        <dbReference type="Pfam" id="PF20695"/>
    </source>
</evidence>
<dbReference type="PANTHER" id="PTHR30108">
    <property type="entry name" value="3-OCTAPRENYL-4-HYDROXYBENZOATE CARBOXY-LYASE-RELATED"/>
    <property type="match status" value="1"/>
</dbReference>
<feature type="domain" description="3-octaprenyl-4-hydroxybenzoate carboxy-lyase-like C-terminal" evidence="16">
    <location>
        <begin position="281"/>
        <end position="402"/>
    </location>
</feature>
<evidence type="ECO:0000256" key="8">
    <source>
        <dbReference type="ARBA" id="ARBA00023229"/>
    </source>
</evidence>
<keyword evidence="8" id="KW-0414">Isoprene biosynthesis</keyword>
<dbReference type="Proteomes" id="UP000600363">
    <property type="component" value="Unassembled WGS sequence"/>
</dbReference>
<dbReference type="Pfam" id="PF20696">
    <property type="entry name" value="UbiD_C"/>
    <property type="match status" value="1"/>
</dbReference>
<dbReference type="Pfam" id="PF01977">
    <property type="entry name" value="UbiD"/>
    <property type="match status" value="1"/>
</dbReference>
<dbReference type="NCBIfam" id="TIGR00148">
    <property type="entry name" value="UbiD family decarboxylase"/>
    <property type="match status" value="1"/>
</dbReference>
<dbReference type="Pfam" id="PF20695">
    <property type="entry name" value="UbiD_N"/>
    <property type="match status" value="1"/>
</dbReference>
<dbReference type="InterPro" id="IPR048304">
    <property type="entry name" value="UbiD_Rift_dom"/>
</dbReference>
<feature type="domain" description="3-octaprenyl-4-hydroxybenzoate carboxy-lyase-like N-terminal" evidence="15">
    <location>
        <begin position="7"/>
        <end position="73"/>
    </location>
</feature>
<protein>
    <recommendedName>
        <fullName evidence="12">Anhydromevalonate phosphate decarboxylase</fullName>
        <ecNumber evidence="11">4.1.1.126</ecNumber>
    </recommendedName>
</protein>
<comment type="function">
    <text evidence="10">Catalyzes the conversion of trans-anhydromevalonate 5-phosphate (tAHMP) into isopentenyl phosphate. Involved in the archaeal mevalonate (MVA) pathway, which provides fundamental precursors for isoprenoid biosynthesis, such as isopentenyl diphosphate (IPP) and dimethylallyl diphosphate (DMAPP).</text>
</comment>
<keyword evidence="6" id="KW-0210">Decarboxylase</keyword>
<comment type="catalytic activity">
    <reaction evidence="9">
        <text>(2E)-3-methyl-5-phosphooxypent-2-enoate + H(+) = isopentenyl phosphate + CO2</text>
        <dbReference type="Rhea" id="RHEA:78971"/>
        <dbReference type="ChEBI" id="CHEBI:15378"/>
        <dbReference type="ChEBI" id="CHEBI:16526"/>
        <dbReference type="ChEBI" id="CHEBI:65078"/>
        <dbReference type="ChEBI" id="CHEBI:229665"/>
        <dbReference type="EC" id="4.1.1.126"/>
    </reaction>
    <physiologicalReaction direction="left-to-right" evidence="9">
        <dbReference type="Rhea" id="RHEA:78972"/>
    </physiologicalReaction>
</comment>
<evidence type="ECO:0000256" key="1">
    <source>
        <dbReference type="ARBA" id="ARBA00001936"/>
    </source>
</evidence>
<dbReference type="GO" id="GO:0005737">
    <property type="term" value="C:cytoplasm"/>
    <property type="evidence" value="ECO:0007669"/>
    <property type="project" value="TreeGrafter"/>
</dbReference>
<comment type="cofactor">
    <cofactor evidence="1">
        <name>Mn(2+)</name>
        <dbReference type="ChEBI" id="CHEBI:29035"/>
    </cofactor>
</comment>
<dbReference type="GO" id="GO:0016831">
    <property type="term" value="F:carboxy-lyase activity"/>
    <property type="evidence" value="ECO:0007669"/>
    <property type="project" value="UniProtKB-KW"/>
</dbReference>
<sequence>MDFRGLLELLAGRGMLEVLSRPISSHLEAARFIRSIDGPCLLEDCDGHRVVSNVLSTRDILCTALGCTKEGFVSLLSRPAHGRLVCVEHSPTLEVEERVQLDELPILQHFKNDGGRYITGGVVFSEYDGMSNASIHRIQVLDDVRGAIRLVAPRHTYLLHRRAAENGDDLPIAVCIGVDPHVMVAACTRVGMGEELRYASALAGEPVEVFECENGVKVPHCEMVLTGYISKDEVVDEGPFVDVTGTYDIVRPQPVVRFERMYCREDAIYHAIMPAGKEHRLLMGIPYEPKLFRAVSEVAKVKNVVMSEGGCCYLHAVVQIDKQTEGDGKNAALAALAAHGSLKHVVVVDEDIDIFDPTDVEYAIATRVRADRDVFIITHVRGSSLDPTCDEDGTTTKVGIDATCPLCERDKYWRITG</sequence>
<dbReference type="SUPFAM" id="SSF50475">
    <property type="entry name" value="FMN-binding split barrel"/>
    <property type="match status" value="1"/>
</dbReference>
<reference evidence="17" key="1">
    <citation type="journal article" date="2020" name="bioRxiv">
        <title>A rank-normalized archaeal taxonomy based on genome phylogeny resolves widespread incomplete and uneven classifications.</title>
        <authorList>
            <person name="Rinke C."/>
            <person name="Chuvochina M."/>
            <person name="Mussig A.J."/>
            <person name="Chaumeil P.-A."/>
            <person name="Waite D.W."/>
            <person name="Whitman W.B."/>
            <person name="Parks D.H."/>
            <person name="Hugenholtz P."/>
        </authorList>
    </citation>
    <scope>NUCLEOTIDE SEQUENCE</scope>
    <source>
        <strain evidence="17">UBA12518</strain>
    </source>
</reference>
<proteinExistence type="inferred from homology"/>
<evidence type="ECO:0000256" key="4">
    <source>
        <dbReference type="ARBA" id="ARBA00022630"/>
    </source>
</evidence>
<comment type="pathway">
    <text evidence="2">Isoprenoid biosynthesis; isopentenyl diphosphate biosynthesis via mevalonate pathway.</text>
</comment>
<evidence type="ECO:0000256" key="5">
    <source>
        <dbReference type="ARBA" id="ARBA00022643"/>
    </source>
</evidence>
<evidence type="ECO:0000259" key="16">
    <source>
        <dbReference type="Pfam" id="PF20696"/>
    </source>
</evidence>
<dbReference type="GO" id="GO:0008299">
    <property type="term" value="P:isoprenoid biosynthetic process"/>
    <property type="evidence" value="ECO:0007669"/>
    <property type="project" value="UniProtKB-KW"/>
</dbReference>
<dbReference type="InterPro" id="IPR049381">
    <property type="entry name" value="UbiD-like_C"/>
</dbReference>
<comment type="cofactor">
    <cofactor evidence="13">
        <name>prenylated FMN</name>
        <dbReference type="ChEBI" id="CHEBI:87746"/>
    </cofactor>
</comment>
<comment type="caution">
    <text evidence="17">The sequence shown here is derived from an EMBL/GenBank/DDBJ whole genome shotgun (WGS) entry which is preliminary data.</text>
</comment>
<dbReference type="InterPro" id="IPR002830">
    <property type="entry name" value="UbiD"/>
</dbReference>
<keyword evidence="6" id="KW-0456">Lyase</keyword>
<evidence type="ECO:0000256" key="7">
    <source>
        <dbReference type="ARBA" id="ARBA00023211"/>
    </source>
</evidence>
<comment type="similarity">
    <text evidence="3">Belongs to the UbiD family.</text>
</comment>
<evidence type="ECO:0000256" key="2">
    <source>
        <dbReference type="ARBA" id="ARBA00005092"/>
    </source>
</evidence>
<evidence type="ECO:0000256" key="10">
    <source>
        <dbReference type="ARBA" id="ARBA00049583"/>
    </source>
</evidence>
<evidence type="ECO:0000256" key="13">
    <source>
        <dbReference type="ARBA" id="ARBA00049936"/>
    </source>
</evidence>
<keyword evidence="4" id="KW-0285">Flavoprotein</keyword>
<evidence type="ECO:0000259" key="14">
    <source>
        <dbReference type="Pfam" id="PF01977"/>
    </source>
</evidence>
<evidence type="ECO:0000256" key="11">
    <source>
        <dbReference type="ARBA" id="ARBA00049727"/>
    </source>
</evidence>
<dbReference type="EMBL" id="DUIH01000009">
    <property type="protein sequence ID" value="HIH69479.1"/>
    <property type="molecule type" value="Genomic_DNA"/>
</dbReference>
<evidence type="ECO:0000313" key="17">
    <source>
        <dbReference type="EMBL" id="HIH69479.1"/>
    </source>
</evidence>
<dbReference type="RefSeq" id="WP_042685226.1">
    <property type="nucleotide sequence ID" value="NZ_DUIH01000009.1"/>
</dbReference>